<gene>
    <name evidence="15" type="ORF">PEVE_00032340</name>
</gene>
<feature type="transmembrane region" description="Helical" evidence="13">
    <location>
        <begin position="200"/>
        <end position="217"/>
    </location>
</feature>
<evidence type="ECO:0000256" key="8">
    <source>
        <dbReference type="ARBA" id="ARBA00022989"/>
    </source>
</evidence>
<evidence type="ECO:0000256" key="12">
    <source>
        <dbReference type="RuleBase" id="RU003857"/>
    </source>
</evidence>
<feature type="domain" description="Potassium channel" evidence="14">
    <location>
        <begin position="177"/>
        <end position="265"/>
    </location>
</feature>
<evidence type="ECO:0000256" key="5">
    <source>
        <dbReference type="ARBA" id="ARBA00022692"/>
    </source>
</evidence>
<evidence type="ECO:0000256" key="10">
    <source>
        <dbReference type="ARBA" id="ARBA00023136"/>
    </source>
</evidence>
<evidence type="ECO:0000313" key="15">
    <source>
        <dbReference type="EMBL" id="CAH3027758.1"/>
    </source>
</evidence>
<dbReference type="InterPro" id="IPR013099">
    <property type="entry name" value="K_chnl_dom"/>
</dbReference>
<feature type="transmembrane region" description="Helical" evidence="13">
    <location>
        <begin position="166"/>
        <end position="188"/>
    </location>
</feature>
<keyword evidence="16" id="KW-1185">Reference proteome</keyword>
<keyword evidence="4" id="KW-0633">Potassium transport</keyword>
<name>A0ABN8MDK3_9CNID</name>
<dbReference type="PANTHER" id="PTHR11003">
    <property type="entry name" value="POTASSIUM CHANNEL, SUBFAMILY K"/>
    <property type="match status" value="1"/>
</dbReference>
<keyword evidence="11 12" id="KW-0407">Ion channel</keyword>
<feature type="transmembrane region" description="Helical" evidence="13">
    <location>
        <begin position="14"/>
        <end position="35"/>
    </location>
</feature>
<keyword evidence="6" id="KW-0631">Potassium channel</keyword>
<feature type="transmembrane region" description="Helical" evidence="13">
    <location>
        <begin position="238"/>
        <end position="266"/>
    </location>
</feature>
<reference evidence="15 16" key="1">
    <citation type="submission" date="2022-05" db="EMBL/GenBank/DDBJ databases">
        <authorList>
            <consortium name="Genoscope - CEA"/>
            <person name="William W."/>
        </authorList>
    </citation>
    <scope>NUCLEOTIDE SEQUENCE [LARGE SCALE GENOMIC DNA]</scope>
</reference>
<comment type="caution">
    <text evidence="15">The sequence shown here is derived from an EMBL/GenBank/DDBJ whole genome shotgun (WGS) entry which is preliminary data.</text>
</comment>
<evidence type="ECO:0000256" key="7">
    <source>
        <dbReference type="ARBA" id="ARBA00022958"/>
    </source>
</evidence>
<sequence>MALNFEHTRQLCRFIILLSTLILYMCICAAIYSLLEKENDRTQYNLYQGLKKSYKRKYNLSEDEFIKFVKDASIMYKRGYMGEYRDYWNFYHSFWFTITVVTTIGFGHIAPVTFAGRLFCILCALIGIPLNLGVLKTVGERITKYIRSTVKHIEKKHLKRRRPNRVGVKVAGVAFIMMVIVLLVGGASDMVFDGWTFFDGVYFNFITYSTIGFGDLFPRVEKASKLDELGFGENGKRLFVSCIMLIFMIIGLSVTSTVICSILQAVEEMSHVPATWTSVKSSAIFSRDDSVKLESIKEETDGETMQSWTDEIKCNDTN</sequence>
<feature type="transmembrane region" description="Helical" evidence="13">
    <location>
        <begin position="115"/>
        <end position="135"/>
    </location>
</feature>
<keyword evidence="7" id="KW-0630">Potassium</keyword>
<evidence type="ECO:0000256" key="3">
    <source>
        <dbReference type="ARBA" id="ARBA00022448"/>
    </source>
</evidence>
<evidence type="ECO:0000313" key="16">
    <source>
        <dbReference type="Proteomes" id="UP001159427"/>
    </source>
</evidence>
<keyword evidence="9 12" id="KW-0406">Ion transport</keyword>
<feature type="transmembrane region" description="Helical" evidence="13">
    <location>
        <begin position="87"/>
        <end position="109"/>
    </location>
</feature>
<dbReference type="PRINTS" id="PR01095">
    <property type="entry name" value="TASKCHANNEL"/>
</dbReference>
<feature type="domain" description="Potassium channel" evidence="14">
    <location>
        <begin position="74"/>
        <end position="143"/>
    </location>
</feature>
<keyword evidence="10 13" id="KW-0472">Membrane</keyword>
<evidence type="ECO:0000256" key="6">
    <source>
        <dbReference type="ARBA" id="ARBA00022826"/>
    </source>
</evidence>
<dbReference type="Gene3D" id="1.10.287.70">
    <property type="match status" value="1"/>
</dbReference>
<evidence type="ECO:0000256" key="2">
    <source>
        <dbReference type="ARBA" id="ARBA00006666"/>
    </source>
</evidence>
<proteinExistence type="inferred from homology"/>
<dbReference type="SUPFAM" id="SSF81324">
    <property type="entry name" value="Voltage-gated potassium channels"/>
    <property type="match status" value="2"/>
</dbReference>
<keyword evidence="8 13" id="KW-1133">Transmembrane helix</keyword>
<dbReference type="InterPro" id="IPR003092">
    <property type="entry name" value="2pore_dom_K_chnl_TASK"/>
</dbReference>
<dbReference type="PANTHER" id="PTHR11003:SF345">
    <property type="entry name" value="TWIK FAMILY OF POTASSIUM CHANNELS PROTEIN 18"/>
    <property type="match status" value="1"/>
</dbReference>
<evidence type="ECO:0000256" key="13">
    <source>
        <dbReference type="SAM" id="Phobius"/>
    </source>
</evidence>
<evidence type="ECO:0000256" key="11">
    <source>
        <dbReference type="ARBA" id="ARBA00023303"/>
    </source>
</evidence>
<dbReference type="EMBL" id="CALNXI010000470">
    <property type="protein sequence ID" value="CAH3027758.1"/>
    <property type="molecule type" value="Genomic_DNA"/>
</dbReference>
<accession>A0ABN8MDK3</accession>
<evidence type="ECO:0000256" key="9">
    <source>
        <dbReference type="ARBA" id="ARBA00023065"/>
    </source>
</evidence>
<comment type="similarity">
    <text evidence="2 12">Belongs to the two pore domain potassium channel (TC 1.A.1.8) family.</text>
</comment>
<dbReference type="InterPro" id="IPR003280">
    <property type="entry name" value="2pore_dom_K_chnl"/>
</dbReference>
<dbReference type="Pfam" id="PF07885">
    <property type="entry name" value="Ion_trans_2"/>
    <property type="match status" value="2"/>
</dbReference>
<evidence type="ECO:0000256" key="4">
    <source>
        <dbReference type="ARBA" id="ARBA00022538"/>
    </source>
</evidence>
<protein>
    <recommendedName>
        <fullName evidence="14">Potassium channel domain-containing protein</fullName>
    </recommendedName>
</protein>
<dbReference type="Proteomes" id="UP001159427">
    <property type="component" value="Unassembled WGS sequence"/>
</dbReference>
<evidence type="ECO:0000259" key="14">
    <source>
        <dbReference type="Pfam" id="PF07885"/>
    </source>
</evidence>
<organism evidence="15 16">
    <name type="scientific">Porites evermanni</name>
    <dbReference type="NCBI Taxonomy" id="104178"/>
    <lineage>
        <taxon>Eukaryota</taxon>
        <taxon>Metazoa</taxon>
        <taxon>Cnidaria</taxon>
        <taxon>Anthozoa</taxon>
        <taxon>Hexacorallia</taxon>
        <taxon>Scleractinia</taxon>
        <taxon>Fungiina</taxon>
        <taxon>Poritidae</taxon>
        <taxon>Porites</taxon>
    </lineage>
</organism>
<dbReference type="PRINTS" id="PR01333">
    <property type="entry name" value="2POREKCHANEL"/>
</dbReference>
<comment type="subcellular location">
    <subcellularLocation>
        <location evidence="1">Membrane</location>
        <topology evidence="1">Multi-pass membrane protein</topology>
    </subcellularLocation>
</comment>
<keyword evidence="5 12" id="KW-0812">Transmembrane</keyword>
<evidence type="ECO:0000256" key="1">
    <source>
        <dbReference type="ARBA" id="ARBA00004141"/>
    </source>
</evidence>
<keyword evidence="3 12" id="KW-0813">Transport</keyword>